<dbReference type="GO" id="GO:0005829">
    <property type="term" value="C:cytosol"/>
    <property type="evidence" value="ECO:0007669"/>
    <property type="project" value="TreeGrafter"/>
</dbReference>
<gene>
    <name evidence="6" type="ORF">AX018_103052</name>
</gene>
<organism evidence="6 7">
    <name type="scientific">Paracidovorax anthurii</name>
    <dbReference type="NCBI Taxonomy" id="78229"/>
    <lineage>
        <taxon>Bacteria</taxon>
        <taxon>Pseudomonadati</taxon>
        <taxon>Pseudomonadota</taxon>
        <taxon>Betaproteobacteria</taxon>
        <taxon>Burkholderiales</taxon>
        <taxon>Comamonadaceae</taxon>
        <taxon>Paracidovorax</taxon>
    </lineage>
</organism>
<dbReference type="InterPro" id="IPR050950">
    <property type="entry name" value="HTH-type_LysR_regulators"/>
</dbReference>
<dbReference type="OrthoDB" id="155872at2"/>
<evidence type="ECO:0000256" key="2">
    <source>
        <dbReference type="ARBA" id="ARBA00023015"/>
    </source>
</evidence>
<dbReference type="InterPro" id="IPR036388">
    <property type="entry name" value="WH-like_DNA-bd_sf"/>
</dbReference>
<comment type="similarity">
    <text evidence="1">Belongs to the LysR transcriptional regulatory family.</text>
</comment>
<sequence>MDLRTLRVFVEIARRGSLAEAAKAVCATQSAVSKAMKGLEAEIGVPLLVRSGRGKVLTPEGEVLSRRALNMLHEFEALQGELSELQQLQRGRLRIGFPGMAPGSCHAGLFSEFRERYPGVEVAVSVEPMDRLDEHLRSGELDLALLVAPRSPDLDWQYLWTEPMVAVLPGDGVPDRVWGIRAAALARWPLLLFREGRAVNEALLGAFGRKGLKPQVSLMAAGPAEFVLELVARGLGAAILPRAAARWSERGDVRCLPIEDIASIWHFALAWRRGSMPSSAARAWLTLAEAHAQGRRREGLHVPGICPGATWD</sequence>
<reference evidence="6 7" key="1">
    <citation type="submission" date="2018-06" db="EMBL/GenBank/DDBJ databases">
        <title>Genomic Encyclopedia of Archaeal and Bacterial Type Strains, Phase II (KMG-II): from individual species to whole genera.</title>
        <authorList>
            <person name="Goeker M."/>
        </authorList>
    </citation>
    <scope>NUCLEOTIDE SEQUENCE [LARGE SCALE GENOMIC DNA]</scope>
    <source>
        <strain evidence="6 7">CFPB 3232</strain>
    </source>
</reference>
<dbReference type="GO" id="GO:0003700">
    <property type="term" value="F:DNA-binding transcription factor activity"/>
    <property type="evidence" value="ECO:0007669"/>
    <property type="project" value="InterPro"/>
</dbReference>
<accession>A0A328YX20</accession>
<dbReference type="EMBL" id="QLTA01000030">
    <property type="protein sequence ID" value="RAR78551.1"/>
    <property type="molecule type" value="Genomic_DNA"/>
</dbReference>
<feature type="domain" description="HTH lysR-type" evidence="5">
    <location>
        <begin position="1"/>
        <end position="58"/>
    </location>
</feature>
<evidence type="ECO:0000256" key="1">
    <source>
        <dbReference type="ARBA" id="ARBA00009437"/>
    </source>
</evidence>
<dbReference type="Pfam" id="PF00126">
    <property type="entry name" value="HTH_1"/>
    <property type="match status" value="1"/>
</dbReference>
<dbReference type="Proteomes" id="UP000248856">
    <property type="component" value="Unassembled WGS sequence"/>
</dbReference>
<dbReference type="FunFam" id="1.10.10.10:FF:000001">
    <property type="entry name" value="LysR family transcriptional regulator"/>
    <property type="match status" value="1"/>
</dbReference>
<proteinExistence type="inferred from homology"/>
<keyword evidence="3 6" id="KW-0238">DNA-binding</keyword>
<dbReference type="InterPro" id="IPR005119">
    <property type="entry name" value="LysR_subst-bd"/>
</dbReference>
<dbReference type="PANTHER" id="PTHR30419">
    <property type="entry name" value="HTH-TYPE TRANSCRIPTIONAL REGULATOR YBHD"/>
    <property type="match status" value="1"/>
</dbReference>
<evidence type="ECO:0000256" key="4">
    <source>
        <dbReference type="ARBA" id="ARBA00023163"/>
    </source>
</evidence>
<dbReference type="Pfam" id="PF03466">
    <property type="entry name" value="LysR_substrate"/>
    <property type="match status" value="1"/>
</dbReference>
<evidence type="ECO:0000259" key="5">
    <source>
        <dbReference type="PROSITE" id="PS50931"/>
    </source>
</evidence>
<dbReference type="Gene3D" id="1.10.10.10">
    <property type="entry name" value="Winged helix-like DNA-binding domain superfamily/Winged helix DNA-binding domain"/>
    <property type="match status" value="1"/>
</dbReference>
<comment type="caution">
    <text evidence="6">The sequence shown here is derived from an EMBL/GenBank/DDBJ whole genome shotgun (WGS) entry which is preliminary data.</text>
</comment>
<keyword evidence="2" id="KW-0805">Transcription regulation</keyword>
<dbReference type="SUPFAM" id="SSF46785">
    <property type="entry name" value="Winged helix' DNA-binding domain"/>
    <property type="match status" value="1"/>
</dbReference>
<evidence type="ECO:0000256" key="3">
    <source>
        <dbReference type="ARBA" id="ARBA00023125"/>
    </source>
</evidence>
<dbReference type="InterPro" id="IPR000847">
    <property type="entry name" value="LysR_HTH_N"/>
</dbReference>
<dbReference type="Gene3D" id="3.40.190.290">
    <property type="match status" value="1"/>
</dbReference>
<protein>
    <submittedName>
        <fullName evidence="6">DNA-binding transcriptional LysR family regulator</fullName>
    </submittedName>
</protein>
<dbReference type="GO" id="GO:0003677">
    <property type="term" value="F:DNA binding"/>
    <property type="evidence" value="ECO:0007669"/>
    <property type="project" value="UniProtKB-KW"/>
</dbReference>
<dbReference type="PANTHER" id="PTHR30419:SF8">
    <property type="entry name" value="NITROGEN ASSIMILATION TRANSCRIPTIONAL ACTIVATOR-RELATED"/>
    <property type="match status" value="1"/>
</dbReference>
<dbReference type="CDD" id="cd05466">
    <property type="entry name" value="PBP2_LTTR_substrate"/>
    <property type="match status" value="1"/>
</dbReference>
<evidence type="ECO:0000313" key="7">
    <source>
        <dbReference type="Proteomes" id="UP000248856"/>
    </source>
</evidence>
<keyword evidence="7" id="KW-1185">Reference proteome</keyword>
<evidence type="ECO:0000313" key="6">
    <source>
        <dbReference type="EMBL" id="RAR78551.1"/>
    </source>
</evidence>
<dbReference type="InterPro" id="IPR036390">
    <property type="entry name" value="WH_DNA-bd_sf"/>
</dbReference>
<dbReference type="PRINTS" id="PR00039">
    <property type="entry name" value="HTHLYSR"/>
</dbReference>
<dbReference type="PROSITE" id="PS50931">
    <property type="entry name" value="HTH_LYSR"/>
    <property type="match status" value="1"/>
</dbReference>
<dbReference type="AlphaFoldDB" id="A0A328YX20"/>
<keyword evidence="4" id="KW-0804">Transcription</keyword>
<dbReference type="SUPFAM" id="SSF53850">
    <property type="entry name" value="Periplasmic binding protein-like II"/>
    <property type="match status" value="1"/>
</dbReference>
<name>A0A328YX20_9BURK</name>
<dbReference type="RefSeq" id="WP_111878553.1">
    <property type="nucleotide sequence ID" value="NZ_CBCSGC010000125.1"/>
</dbReference>